<reference evidence="8" key="1">
    <citation type="journal article" date="2019" name="Int. J. Syst. Evol. Microbiol.">
        <title>The Global Catalogue of Microorganisms (GCM) 10K type strain sequencing project: providing services to taxonomists for standard genome sequencing and annotation.</title>
        <authorList>
            <consortium name="The Broad Institute Genomics Platform"/>
            <consortium name="The Broad Institute Genome Sequencing Center for Infectious Disease"/>
            <person name="Wu L."/>
            <person name="Ma J."/>
        </authorList>
    </citation>
    <scope>NUCLEOTIDE SEQUENCE [LARGE SCALE GENOMIC DNA]</scope>
    <source>
        <strain evidence="8">CECT 8289</strain>
    </source>
</reference>
<dbReference type="PANTHER" id="PTHR42789:SF1">
    <property type="entry name" value="D-ISOMER SPECIFIC 2-HYDROXYACID DEHYDROGENASE FAMILY PROTEIN (AFU_ORTHOLOGUE AFUA_6G10090)"/>
    <property type="match status" value="1"/>
</dbReference>
<name>A0ABV8QSE4_9BACT</name>
<dbReference type="InterPro" id="IPR006140">
    <property type="entry name" value="D-isomer_DH_NAD-bd"/>
</dbReference>
<evidence type="ECO:0000259" key="6">
    <source>
        <dbReference type="Pfam" id="PF02826"/>
    </source>
</evidence>
<evidence type="ECO:0000259" key="5">
    <source>
        <dbReference type="Pfam" id="PF00389"/>
    </source>
</evidence>
<protein>
    <submittedName>
        <fullName evidence="7">NAD(P)-dependent oxidoreductase</fullName>
    </submittedName>
</protein>
<keyword evidence="2 4" id="KW-0560">Oxidoreductase</keyword>
<evidence type="ECO:0000313" key="7">
    <source>
        <dbReference type="EMBL" id="MFC4262547.1"/>
    </source>
</evidence>
<evidence type="ECO:0000313" key="8">
    <source>
        <dbReference type="Proteomes" id="UP001595907"/>
    </source>
</evidence>
<keyword evidence="3" id="KW-0520">NAD</keyword>
<evidence type="ECO:0000256" key="4">
    <source>
        <dbReference type="RuleBase" id="RU003719"/>
    </source>
</evidence>
<evidence type="ECO:0000256" key="1">
    <source>
        <dbReference type="ARBA" id="ARBA00005854"/>
    </source>
</evidence>
<dbReference type="Pfam" id="PF00389">
    <property type="entry name" value="2-Hacid_dh"/>
    <property type="match status" value="1"/>
</dbReference>
<comment type="similarity">
    <text evidence="1 4">Belongs to the D-isomer specific 2-hydroxyacid dehydrogenase family.</text>
</comment>
<dbReference type="InterPro" id="IPR006139">
    <property type="entry name" value="D-isomer_2_OHA_DH_cat_dom"/>
</dbReference>
<dbReference type="SUPFAM" id="SSF51735">
    <property type="entry name" value="NAD(P)-binding Rossmann-fold domains"/>
    <property type="match status" value="1"/>
</dbReference>
<sequence length="309" mass="34065">MIIITALVHQHLIETLQQKGFEVMYLPDITHNDLLKIIPQATGLVVTTRLKIDQTLIDKATKLQWIGRLGSGMELIDVAYAQSKNIVCLSSPEGNRNAVAEHALGMLLAMKNNLIKSSDEVKQGKWVRDENRGSEISGKIIGIVGYGNTGQAFAKLLAGFDVTMLAYDKYKGDFGGKFIREASLEQIAKYADVISFHVPLSPETSNMANEAFFEMLENKPFIINTSRGNVVNAGALIEALDNQKICGVALDVIENEKLKTLNELQQAQLQNLLARQNVLITPHIAGYSHEAFLRMSTVLLSKLAALKFV</sequence>
<evidence type="ECO:0000256" key="3">
    <source>
        <dbReference type="ARBA" id="ARBA00023027"/>
    </source>
</evidence>
<organism evidence="7 8">
    <name type="scientific">Ferruginibacter yonginensis</name>
    <dbReference type="NCBI Taxonomy" id="1310416"/>
    <lineage>
        <taxon>Bacteria</taxon>
        <taxon>Pseudomonadati</taxon>
        <taxon>Bacteroidota</taxon>
        <taxon>Chitinophagia</taxon>
        <taxon>Chitinophagales</taxon>
        <taxon>Chitinophagaceae</taxon>
        <taxon>Ferruginibacter</taxon>
    </lineage>
</organism>
<dbReference type="RefSeq" id="WP_379708071.1">
    <property type="nucleotide sequence ID" value="NZ_JBHSCZ010000001.1"/>
</dbReference>
<feature type="domain" description="D-isomer specific 2-hydroxyacid dehydrogenase NAD-binding" evidence="6">
    <location>
        <begin position="104"/>
        <end position="285"/>
    </location>
</feature>
<evidence type="ECO:0000256" key="2">
    <source>
        <dbReference type="ARBA" id="ARBA00023002"/>
    </source>
</evidence>
<keyword evidence="8" id="KW-1185">Reference proteome</keyword>
<dbReference type="Proteomes" id="UP001595907">
    <property type="component" value="Unassembled WGS sequence"/>
</dbReference>
<dbReference type="InterPro" id="IPR036291">
    <property type="entry name" value="NAD(P)-bd_dom_sf"/>
</dbReference>
<feature type="domain" description="D-isomer specific 2-hydroxyacid dehydrogenase catalytic" evidence="5">
    <location>
        <begin position="3"/>
        <end position="304"/>
    </location>
</feature>
<dbReference type="SUPFAM" id="SSF52283">
    <property type="entry name" value="Formate/glycerate dehydrogenase catalytic domain-like"/>
    <property type="match status" value="1"/>
</dbReference>
<comment type="caution">
    <text evidence="7">The sequence shown here is derived from an EMBL/GenBank/DDBJ whole genome shotgun (WGS) entry which is preliminary data.</text>
</comment>
<proteinExistence type="inferred from homology"/>
<dbReference type="Pfam" id="PF02826">
    <property type="entry name" value="2-Hacid_dh_C"/>
    <property type="match status" value="1"/>
</dbReference>
<dbReference type="EMBL" id="JBHSCZ010000001">
    <property type="protein sequence ID" value="MFC4262547.1"/>
    <property type="molecule type" value="Genomic_DNA"/>
</dbReference>
<accession>A0ABV8QSE4</accession>
<dbReference type="Gene3D" id="3.40.50.720">
    <property type="entry name" value="NAD(P)-binding Rossmann-like Domain"/>
    <property type="match status" value="2"/>
</dbReference>
<gene>
    <name evidence="7" type="ORF">ACFOWM_06645</name>
</gene>
<dbReference type="InterPro" id="IPR050857">
    <property type="entry name" value="D-2-hydroxyacid_DH"/>
</dbReference>
<dbReference type="PANTHER" id="PTHR42789">
    <property type="entry name" value="D-ISOMER SPECIFIC 2-HYDROXYACID DEHYDROGENASE FAMILY PROTEIN (AFU_ORTHOLOGUE AFUA_6G10090)"/>
    <property type="match status" value="1"/>
</dbReference>